<accession>A0AAV4QES1</accession>
<name>A0AAV4QES1_CAEEX</name>
<protein>
    <submittedName>
        <fullName evidence="1">Uncharacterized protein</fullName>
    </submittedName>
</protein>
<dbReference type="EMBL" id="BPLR01006108">
    <property type="protein sequence ID" value="GIY07441.1"/>
    <property type="molecule type" value="Genomic_DNA"/>
</dbReference>
<organism evidence="1 2">
    <name type="scientific">Caerostris extrusa</name>
    <name type="common">Bark spider</name>
    <name type="synonym">Caerostris bankana</name>
    <dbReference type="NCBI Taxonomy" id="172846"/>
    <lineage>
        <taxon>Eukaryota</taxon>
        <taxon>Metazoa</taxon>
        <taxon>Ecdysozoa</taxon>
        <taxon>Arthropoda</taxon>
        <taxon>Chelicerata</taxon>
        <taxon>Arachnida</taxon>
        <taxon>Araneae</taxon>
        <taxon>Araneomorphae</taxon>
        <taxon>Entelegynae</taxon>
        <taxon>Araneoidea</taxon>
        <taxon>Araneidae</taxon>
        <taxon>Caerostris</taxon>
    </lineage>
</organism>
<comment type="caution">
    <text evidence="1">The sequence shown here is derived from an EMBL/GenBank/DDBJ whole genome shotgun (WGS) entry which is preliminary data.</text>
</comment>
<evidence type="ECO:0000313" key="1">
    <source>
        <dbReference type="EMBL" id="GIY07441.1"/>
    </source>
</evidence>
<dbReference type="AlphaFoldDB" id="A0AAV4QES1"/>
<keyword evidence="2" id="KW-1185">Reference proteome</keyword>
<sequence length="143" mass="16956">MQIITILNNILPTKTQTRILSGFNFRFVHPTSLFLKRDSLLMSAVNLLSTFSNNNWRKRMSVLSNEETSHRHPLFEPEIGHRFFKRYSCAKETYMALSLRFDSLSAENVITLKKRMYFFALFVWRIAEVGLRWCSDETQRLEL</sequence>
<evidence type="ECO:0000313" key="2">
    <source>
        <dbReference type="Proteomes" id="UP001054945"/>
    </source>
</evidence>
<proteinExistence type="predicted"/>
<gene>
    <name evidence="1" type="ORF">CEXT_620611</name>
</gene>
<reference evidence="1 2" key="1">
    <citation type="submission" date="2021-06" db="EMBL/GenBank/DDBJ databases">
        <title>Caerostris extrusa draft genome.</title>
        <authorList>
            <person name="Kono N."/>
            <person name="Arakawa K."/>
        </authorList>
    </citation>
    <scope>NUCLEOTIDE SEQUENCE [LARGE SCALE GENOMIC DNA]</scope>
</reference>
<dbReference type="Proteomes" id="UP001054945">
    <property type="component" value="Unassembled WGS sequence"/>
</dbReference>